<dbReference type="OrthoDB" id="551907at2759"/>
<feature type="domain" description="MYB-CC type transcription factor LHEQLE-containing" evidence="2">
    <location>
        <begin position="111"/>
        <end position="136"/>
    </location>
</feature>
<reference evidence="3 4" key="1">
    <citation type="journal article" date="2019" name="Nat. Plants">
        <title>Stout camphor tree genome fills gaps in understanding of flowering plant genome evolution.</title>
        <authorList>
            <person name="Chaw S.M."/>
            <person name="Liu Y.C."/>
            <person name="Wu Y.W."/>
            <person name="Wang H.Y."/>
            <person name="Lin C.I."/>
            <person name="Wu C.S."/>
            <person name="Ke H.M."/>
            <person name="Chang L.Y."/>
            <person name="Hsu C.Y."/>
            <person name="Yang H.T."/>
            <person name="Sudianto E."/>
            <person name="Hsu M.H."/>
            <person name="Wu K.P."/>
            <person name="Wang L.N."/>
            <person name="Leebens-Mack J.H."/>
            <person name="Tsai I.J."/>
        </authorList>
    </citation>
    <scope>NUCLEOTIDE SEQUENCE [LARGE SCALE GENOMIC DNA]</scope>
    <source>
        <strain evidence="4">cv. Chaw 1501</strain>
        <tissue evidence="3">Young leaves</tissue>
    </source>
</reference>
<comment type="caution">
    <text evidence="3">The sequence shown here is derived from an EMBL/GenBank/DDBJ whole genome shotgun (WGS) entry which is preliminary data.</text>
</comment>
<name>A0A443Q2Q6_9MAGN</name>
<evidence type="ECO:0000256" key="1">
    <source>
        <dbReference type="SAM" id="MobiDB-lite"/>
    </source>
</evidence>
<keyword evidence="4" id="KW-1185">Reference proteome</keyword>
<dbReference type="InterPro" id="IPR025756">
    <property type="entry name" value="Myb_CC_LHEQLE"/>
</dbReference>
<accession>A0A443Q2Q6</accession>
<dbReference type="AlphaFoldDB" id="A0A443Q2Q6"/>
<proteinExistence type="predicted"/>
<dbReference type="PANTHER" id="PTHR31499:SF2">
    <property type="entry name" value="MYB-RELATED PROTEIN 2"/>
    <property type="match status" value="1"/>
</dbReference>
<dbReference type="STRING" id="337451.A0A443Q2Q6"/>
<dbReference type="PANTHER" id="PTHR31499">
    <property type="entry name" value="MYB FAMILY TRANSCRIPTION FACTOR PHL11"/>
    <property type="match status" value="1"/>
</dbReference>
<dbReference type="EMBL" id="QPKB01000012">
    <property type="protein sequence ID" value="RWR97268.1"/>
    <property type="molecule type" value="Genomic_DNA"/>
</dbReference>
<dbReference type="InterPro" id="IPR046955">
    <property type="entry name" value="PHR1-like"/>
</dbReference>
<evidence type="ECO:0000313" key="3">
    <source>
        <dbReference type="EMBL" id="RWR97268.1"/>
    </source>
</evidence>
<dbReference type="Proteomes" id="UP000283530">
    <property type="component" value="Unassembled WGS sequence"/>
</dbReference>
<organism evidence="3 4">
    <name type="scientific">Cinnamomum micranthum f. kanehirae</name>
    <dbReference type="NCBI Taxonomy" id="337451"/>
    <lineage>
        <taxon>Eukaryota</taxon>
        <taxon>Viridiplantae</taxon>
        <taxon>Streptophyta</taxon>
        <taxon>Embryophyta</taxon>
        <taxon>Tracheophyta</taxon>
        <taxon>Spermatophyta</taxon>
        <taxon>Magnoliopsida</taxon>
        <taxon>Magnoliidae</taxon>
        <taxon>Laurales</taxon>
        <taxon>Lauraceae</taxon>
        <taxon>Cinnamomum</taxon>
    </lineage>
</organism>
<protein>
    <submittedName>
        <fullName evidence="3">Myb-related protein 2</fullName>
    </submittedName>
</protein>
<dbReference type="Pfam" id="PF14379">
    <property type="entry name" value="Myb_CC_LHEQLE"/>
    <property type="match status" value="1"/>
</dbReference>
<feature type="region of interest" description="Disordered" evidence="1">
    <location>
        <begin position="272"/>
        <end position="292"/>
    </location>
</feature>
<dbReference type="GO" id="GO:0003700">
    <property type="term" value="F:DNA-binding transcription factor activity"/>
    <property type="evidence" value="ECO:0007669"/>
    <property type="project" value="InterPro"/>
</dbReference>
<evidence type="ECO:0000259" key="2">
    <source>
        <dbReference type="Pfam" id="PF14379"/>
    </source>
</evidence>
<gene>
    <name evidence="3" type="ORF">CKAN_02669100</name>
</gene>
<evidence type="ECO:0000313" key="4">
    <source>
        <dbReference type="Proteomes" id="UP000283530"/>
    </source>
</evidence>
<sequence length="348" mass="39184">MVRVGRDDGFHWMAWIRMVNSWMRMHGYGRLDRLIELIITTTKYSFANAVIASGKVDFASAKDFPTHFSASATMCSQIHSQRYFNCVGISLYNCQRPTASANTLAKRCASVQQHLQLRIEAQGKYLQSVLEKAQETLGRQNLGFAGLEAAKVQLSKLVSRLSNECLNSAFLELKDISGLCSQQSQTKKIVDCSVDNCLTCEGSQKDQEMHNVDIGLINYNSDAPFRTKETGEDSRLGGPKFAWCEDLNESKMFSLKRIMFPIERNSSDLSMRTGVRGEKESSTTISKTRRERRDAMEIELSAIQQENKKPSEGLGLTYLTGQLDLNAYDENDVASSRKQFDLNGFSWN</sequence>